<dbReference type="InterPro" id="IPR011990">
    <property type="entry name" value="TPR-like_helical_dom_sf"/>
</dbReference>
<comment type="caution">
    <text evidence="6">The sequence shown here is derived from an EMBL/GenBank/DDBJ whole genome shotgun (WGS) entry which is preliminary data.</text>
</comment>
<dbReference type="VEuPathDB" id="AmoebaDB:FDP41_012797"/>
<dbReference type="GeneID" id="68120012"/>
<accession>A0A6A5C6T7</accession>
<organism evidence="6 7">
    <name type="scientific">Naegleria fowleri</name>
    <name type="common">Brain eating amoeba</name>
    <dbReference type="NCBI Taxonomy" id="5763"/>
    <lineage>
        <taxon>Eukaryota</taxon>
        <taxon>Discoba</taxon>
        <taxon>Heterolobosea</taxon>
        <taxon>Tetramitia</taxon>
        <taxon>Eutetramitia</taxon>
        <taxon>Vahlkampfiidae</taxon>
        <taxon>Naegleria</taxon>
    </lineage>
</organism>
<keyword evidence="3" id="KW-0697">Rotamase</keyword>
<dbReference type="VEuPathDB" id="AmoebaDB:NF0051430"/>
<dbReference type="EMBL" id="VFQX01000016">
    <property type="protein sequence ID" value="KAF0981009.1"/>
    <property type="molecule type" value="Genomic_DNA"/>
</dbReference>
<name>A0A6A5C6T7_NAEFO</name>
<dbReference type="Gene3D" id="1.25.40.10">
    <property type="entry name" value="Tetratricopeptide repeat domain"/>
    <property type="match status" value="1"/>
</dbReference>
<reference evidence="6 7" key="1">
    <citation type="journal article" date="2019" name="Sci. Rep.">
        <title>Nanopore sequencing improves the draft genome of the human pathogenic amoeba Naegleria fowleri.</title>
        <authorList>
            <person name="Liechti N."/>
            <person name="Schurch N."/>
            <person name="Bruggmann R."/>
            <person name="Wittwer M."/>
        </authorList>
    </citation>
    <scope>NUCLEOTIDE SEQUENCE [LARGE SCALE GENOMIC DNA]</scope>
    <source>
        <strain evidence="6 7">ATCC 30894</strain>
    </source>
</reference>
<sequence length="464" mass="54101">MFLHSRPQQVVHSSRSDEEQDAMIVDTDPVLAEEQQEGGMTSSSSKQVQNSIGSSSLTPEFIPISSEKLEKKEKPPKRDVVSEIIPNDLSLLTCEESVPFSPLVKKRVLHEGEGLTATPGSVIRFFGCAKLFYKMTEQDVEWKCFTASNNLLQEIRLRPNKVYPVQLECLYTMKHKEKAIFSIGKGVDKNLEITLFQTGDSDHLSPGQCHDYVYVQYYEMTHLERKEIVNVTNFEEGLNEVIKKRVAGNLEYKDCQFKKALKTYKSALISLSTVKFDDSDNQELFRAQKKLVTEEKVKLLLNIARSNSVMKDHRSCIETCQNILSLDPNNHHVFYLLGKSYNFLDDYERGFENLEKAKVLFASYQSSIDPNTLDNFQKKKDEEFQYNVSMIERQLRYKKQIQEQKSEQEMKQKMSRMFSEELYPNQEPYDEDEDWMKMQEQDELLNRKPWFSSDGQIMYQQLFK</sequence>
<feature type="compositionally biased region" description="Polar residues" evidence="5">
    <location>
        <begin position="38"/>
        <end position="58"/>
    </location>
</feature>
<dbReference type="EC" id="5.2.1.8" evidence="2"/>
<dbReference type="SUPFAM" id="SSF48452">
    <property type="entry name" value="TPR-like"/>
    <property type="match status" value="1"/>
</dbReference>
<dbReference type="Proteomes" id="UP000444721">
    <property type="component" value="Unassembled WGS sequence"/>
</dbReference>
<evidence type="ECO:0000256" key="2">
    <source>
        <dbReference type="ARBA" id="ARBA00013194"/>
    </source>
</evidence>
<evidence type="ECO:0000256" key="5">
    <source>
        <dbReference type="SAM" id="MobiDB-lite"/>
    </source>
</evidence>
<dbReference type="SMART" id="SM00028">
    <property type="entry name" value="TPR"/>
    <property type="match status" value="3"/>
</dbReference>
<dbReference type="OMA" id="IETCQNI"/>
<dbReference type="RefSeq" id="XP_044565722.1">
    <property type="nucleotide sequence ID" value="XM_044703355.1"/>
</dbReference>
<dbReference type="VEuPathDB" id="AmoebaDB:NfTy_080330"/>
<dbReference type="InterPro" id="IPR019734">
    <property type="entry name" value="TPR_rpt"/>
</dbReference>
<dbReference type="AlphaFoldDB" id="A0A6A5C6T7"/>
<keyword evidence="7" id="KW-1185">Reference proteome</keyword>
<gene>
    <name evidence="6" type="ORF">FDP41_012797</name>
</gene>
<evidence type="ECO:0000256" key="3">
    <source>
        <dbReference type="ARBA" id="ARBA00023110"/>
    </source>
</evidence>
<evidence type="ECO:0000256" key="4">
    <source>
        <dbReference type="ARBA" id="ARBA00023235"/>
    </source>
</evidence>
<feature type="compositionally biased region" description="Polar residues" evidence="5">
    <location>
        <begin position="1"/>
        <end position="13"/>
    </location>
</feature>
<proteinExistence type="predicted"/>
<dbReference type="OrthoDB" id="1902587at2759"/>
<dbReference type="PANTHER" id="PTHR46512">
    <property type="entry name" value="PEPTIDYLPROLYL ISOMERASE"/>
    <property type="match status" value="1"/>
</dbReference>
<feature type="region of interest" description="Disordered" evidence="5">
    <location>
        <begin position="1"/>
        <end position="59"/>
    </location>
</feature>
<evidence type="ECO:0000313" key="7">
    <source>
        <dbReference type="Proteomes" id="UP000444721"/>
    </source>
</evidence>
<keyword evidence="4" id="KW-0413">Isomerase</keyword>
<comment type="catalytic activity">
    <reaction evidence="1">
        <text>[protein]-peptidylproline (omega=180) = [protein]-peptidylproline (omega=0)</text>
        <dbReference type="Rhea" id="RHEA:16237"/>
        <dbReference type="Rhea" id="RHEA-COMP:10747"/>
        <dbReference type="Rhea" id="RHEA-COMP:10748"/>
        <dbReference type="ChEBI" id="CHEBI:83833"/>
        <dbReference type="ChEBI" id="CHEBI:83834"/>
        <dbReference type="EC" id="5.2.1.8"/>
    </reaction>
</comment>
<dbReference type="InterPro" id="IPR050754">
    <property type="entry name" value="FKBP4/5/8-like"/>
</dbReference>
<dbReference type="GO" id="GO:0003755">
    <property type="term" value="F:peptidyl-prolyl cis-trans isomerase activity"/>
    <property type="evidence" value="ECO:0007669"/>
    <property type="project" value="UniProtKB-EC"/>
</dbReference>
<dbReference type="PANTHER" id="PTHR46512:SF9">
    <property type="entry name" value="PEPTIDYLPROLYL ISOMERASE"/>
    <property type="match status" value="1"/>
</dbReference>
<evidence type="ECO:0000256" key="1">
    <source>
        <dbReference type="ARBA" id="ARBA00000971"/>
    </source>
</evidence>
<evidence type="ECO:0000313" key="6">
    <source>
        <dbReference type="EMBL" id="KAF0981009.1"/>
    </source>
</evidence>
<protein>
    <recommendedName>
        <fullName evidence="2">peptidylprolyl isomerase</fullName>
        <ecNumber evidence="2">5.2.1.8</ecNumber>
    </recommendedName>
</protein>